<dbReference type="RefSeq" id="WP_213655059.1">
    <property type="nucleotide sequence ID" value="NZ_BOSL01000007.1"/>
</dbReference>
<feature type="domain" description="MOSC" evidence="1">
    <location>
        <begin position="33"/>
        <end position="167"/>
    </location>
</feature>
<protein>
    <submittedName>
        <fullName evidence="2">MOSC domain-containing protein</fullName>
    </submittedName>
</protein>
<dbReference type="PANTHER" id="PTHR30212">
    <property type="entry name" value="PROTEIN YIIM"/>
    <property type="match status" value="1"/>
</dbReference>
<dbReference type="Proteomes" id="UP000679992">
    <property type="component" value="Unassembled WGS sequence"/>
</dbReference>
<evidence type="ECO:0000313" key="2">
    <source>
        <dbReference type="EMBL" id="GIP53532.1"/>
    </source>
</evidence>
<dbReference type="PROSITE" id="PS51340">
    <property type="entry name" value="MOSC"/>
    <property type="match status" value="1"/>
</dbReference>
<evidence type="ECO:0000259" key="1">
    <source>
        <dbReference type="PROSITE" id="PS51340"/>
    </source>
</evidence>
<dbReference type="EMBL" id="BOSL01000007">
    <property type="protein sequence ID" value="GIP53532.1"/>
    <property type="molecule type" value="Genomic_DNA"/>
</dbReference>
<dbReference type="Gene3D" id="2.40.33.20">
    <property type="entry name" value="PK beta-barrel domain-like"/>
    <property type="match status" value="1"/>
</dbReference>
<dbReference type="PANTHER" id="PTHR30212:SF4">
    <property type="entry name" value="MOSC DOMAIN-CONTAINING PROTEIN"/>
    <property type="match status" value="1"/>
</dbReference>
<keyword evidence="3" id="KW-1185">Reference proteome</keyword>
<name>A0ABQ4MD14_9BACL</name>
<dbReference type="Pfam" id="PF03475">
    <property type="entry name" value="YiiM_3-alpha"/>
    <property type="match status" value="1"/>
</dbReference>
<organism evidence="2 3">
    <name type="scientific">Paenibacillus vini</name>
    <dbReference type="NCBI Taxonomy" id="1476024"/>
    <lineage>
        <taxon>Bacteria</taxon>
        <taxon>Bacillati</taxon>
        <taxon>Bacillota</taxon>
        <taxon>Bacilli</taxon>
        <taxon>Bacillales</taxon>
        <taxon>Paenibacillaceae</taxon>
        <taxon>Paenibacillus</taxon>
    </lineage>
</organism>
<reference evidence="2 3" key="1">
    <citation type="submission" date="2021-03" db="EMBL/GenBank/DDBJ databases">
        <title>Antimicrobial resistance genes in bacteria isolated from Japanese honey, and their potential for conferring macrolide and lincosamide resistance in the American foulbrood pathogen Paenibacillus larvae.</title>
        <authorList>
            <person name="Okamoto M."/>
            <person name="Kumagai M."/>
            <person name="Kanamori H."/>
            <person name="Takamatsu D."/>
        </authorList>
    </citation>
    <scope>NUCLEOTIDE SEQUENCE [LARGE SCALE GENOMIC DNA]</scope>
    <source>
        <strain evidence="2 3">J42TS3</strain>
    </source>
</reference>
<sequence length="230" mass="26080">MKDFRYEIVSINTGKPKPLPYQNKEVSSGIFKIPVTEPLFLSEVNFDGDGQADLVHHGGRDKAVCVYPHEHYSHWENVLNTALEFGAFGENLTTRGLLEDEVCIGDIFQLGEATVQVSQPRQPCYKLSARYGAPDMPLQIQETGFTGFYFRVLKEGMVSQTDGLTLVTRHPQGITLSFANRIMHQGKDRFEDMKKILEVAELSESWKATFLKRLKGHEDSNRERLTGQIE</sequence>
<dbReference type="InterPro" id="IPR005163">
    <property type="entry name" value="Tri_helical_YiiM-like"/>
</dbReference>
<proteinExistence type="predicted"/>
<dbReference type="InterPro" id="IPR011037">
    <property type="entry name" value="Pyrv_Knase-like_insert_dom_sf"/>
</dbReference>
<dbReference type="SUPFAM" id="SSF50800">
    <property type="entry name" value="PK beta-barrel domain-like"/>
    <property type="match status" value="1"/>
</dbReference>
<evidence type="ECO:0000313" key="3">
    <source>
        <dbReference type="Proteomes" id="UP000679992"/>
    </source>
</evidence>
<dbReference type="Pfam" id="PF03473">
    <property type="entry name" value="MOSC"/>
    <property type="match status" value="1"/>
</dbReference>
<dbReference type="InterPro" id="IPR052353">
    <property type="entry name" value="Benzoxazolinone_Detox_Enz"/>
</dbReference>
<accession>A0ABQ4MD14</accession>
<comment type="caution">
    <text evidence="2">The sequence shown here is derived from an EMBL/GenBank/DDBJ whole genome shotgun (WGS) entry which is preliminary data.</text>
</comment>
<gene>
    <name evidence="2" type="primary">yflK_1</name>
    <name evidence="2" type="ORF">J42TS3_25670</name>
</gene>
<dbReference type="InterPro" id="IPR005302">
    <property type="entry name" value="MoCF_Sase_C"/>
</dbReference>